<name>A0A4Y2JNE3_ARAVE</name>
<accession>A0A4Y2JNE3</accession>
<gene>
    <name evidence="1" type="ORF">AVEN_216770_1</name>
</gene>
<proteinExistence type="predicted"/>
<dbReference type="Proteomes" id="UP000499080">
    <property type="component" value="Unassembled WGS sequence"/>
</dbReference>
<protein>
    <submittedName>
        <fullName evidence="1">Uncharacterized protein</fullName>
    </submittedName>
</protein>
<dbReference type="EMBL" id="BGPR01111228">
    <property type="protein sequence ID" value="GBM91444.1"/>
    <property type="molecule type" value="Genomic_DNA"/>
</dbReference>
<evidence type="ECO:0000313" key="1">
    <source>
        <dbReference type="EMBL" id="GBM91444.1"/>
    </source>
</evidence>
<evidence type="ECO:0000313" key="2">
    <source>
        <dbReference type="Proteomes" id="UP000499080"/>
    </source>
</evidence>
<dbReference type="AlphaFoldDB" id="A0A4Y2JNE3"/>
<comment type="caution">
    <text evidence="1">The sequence shown here is derived from an EMBL/GenBank/DDBJ whole genome shotgun (WGS) entry which is preliminary data.</text>
</comment>
<sequence length="141" mass="16261">MEQSSASIENFQISSDFTFHEDVNLGQNIVIHLSFSGHMSVNSPIPGTSTNETNVSPEVVQPSSSKSLQIMKRIRKRDKSASLTFTPKKQKFEEELLKISRKEKEKQQRSQFKFSSKLPKVKTKLFPEKSKKTYVRFVRHI</sequence>
<organism evidence="1 2">
    <name type="scientific">Araneus ventricosus</name>
    <name type="common">Orbweaver spider</name>
    <name type="synonym">Epeira ventricosa</name>
    <dbReference type="NCBI Taxonomy" id="182803"/>
    <lineage>
        <taxon>Eukaryota</taxon>
        <taxon>Metazoa</taxon>
        <taxon>Ecdysozoa</taxon>
        <taxon>Arthropoda</taxon>
        <taxon>Chelicerata</taxon>
        <taxon>Arachnida</taxon>
        <taxon>Araneae</taxon>
        <taxon>Araneomorphae</taxon>
        <taxon>Entelegynae</taxon>
        <taxon>Araneoidea</taxon>
        <taxon>Araneidae</taxon>
        <taxon>Araneus</taxon>
    </lineage>
</organism>
<keyword evidence="2" id="KW-1185">Reference proteome</keyword>
<dbReference type="OrthoDB" id="4327074at2759"/>
<reference evidence="1 2" key="1">
    <citation type="journal article" date="2019" name="Sci. Rep.">
        <title>Orb-weaving spider Araneus ventricosus genome elucidates the spidroin gene catalogue.</title>
        <authorList>
            <person name="Kono N."/>
            <person name="Nakamura H."/>
            <person name="Ohtoshi R."/>
            <person name="Moran D.A.P."/>
            <person name="Shinohara A."/>
            <person name="Yoshida Y."/>
            <person name="Fujiwara M."/>
            <person name="Mori M."/>
            <person name="Tomita M."/>
            <person name="Arakawa K."/>
        </authorList>
    </citation>
    <scope>NUCLEOTIDE SEQUENCE [LARGE SCALE GENOMIC DNA]</scope>
</reference>